<keyword evidence="18" id="KW-0548">Nucleotidyltransferase</keyword>
<name>A0A1M7G396_9FIRM</name>
<accession>A0A1M7G396</accession>
<dbReference type="EMBL" id="FRCP01000006">
    <property type="protein sequence ID" value="SHM10751.1"/>
    <property type="molecule type" value="Genomic_DNA"/>
</dbReference>
<dbReference type="InterPro" id="IPR027417">
    <property type="entry name" value="P-loop_NTPase"/>
</dbReference>
<comment type="catalytic activity">
    <reaction evidence="1">
        <text>adenosylcob(III)inamide + ATP = adenosylcob(III)inamide phosphate + ADP + H(+)</text>
        <dbReference type="Rhea" id="RHEA:15769"/>
        <dbReference type="ChEBI" id="CHEBI:2480"/>
        <dbReference type="ChEBI" id="CHEBI:15378"/>
        <dbReference type="ChEBI" id="CHEBI:30616"/>
        <dbReference type="ChEBI" id="CHEBI:58502"/>
        <dbReference type="ChEBI" id="CHEBI:456216"/>
        <dbReference type="EC" id="2.7.1.156"/>
    </reaction>
</comment>
<evidence type="ECO:0000256" key="17">
    <source>
        <dbReference type="ARBA" id="ARBA00030571"/>
    </source>
</evidence>
<keyword evidence="13 18" id="KW-0418">Kinase</keyword>
<dbReference type="OrthoDB" id="1766664at2"/>
<evidence type="ECO:0000256" key="12">
    <source>
        <dbReference type="ARBA" id="ARBA00022741"/>
    </source>
</evidence>
<dbReference type="EC" id="2.7.7.62" evidence="9"/>
<evidence type="ECO:0000256" key="3">
    <source>
        <dbReference type="ARBA" id="ARBA00001522"/>
    </source>
</evidence>
<evidence type="ECO:0000313" key="18">
    <source>
        <dbReference type="EMBL" id="SHM10751.1"/>
    </source>
</evidence>
<dbReference type="AlphaFoldDB" id="A0A1M7G396"/>
<keyword evidence="15" id="KW-0342">GTP-binding</keyword>
<dbReference type="GO" id="GO:0005524">
    <property type="term" value="F:ATP binding"/>
    <property type="evidence" value="ECO:0007669"/>
    <property type="project" value="UniProtKB-KW"/>
</dbReference>
<dbReference type="Proteomes" id="UP000184038">
    <property type="component" value="Unassembled WGS sequence"/>
</dbReference>
<dbReference type="SUPFAM" id="SSF52540">
    <property type="entry name" value="P-loop containing nucleoside triphosphate hydrolases"/>
    <property type="match status" value="1"/>
</dbReference>
<dbReference type="Pfam" id="PF02283">
    <property type="entry name" value="CobU"/>
    <property type="match status" value="1"/>
</dbReference>
<protein>
    <recommendedName>
        <fullName evidence="16">Adenosylcobinamide kinase</fullName>
        <ecNumber evidence="8">2.7.1.156</ecNumber>
        <ecNumber evidence="9">2.7.7.62</ecNumber>
    </recommendedName>
    <alternativeName>
        <fullName evidence="17">Adenosylcobinamide-phosphate guanylyltransferase</fullName>
    </alternativeName>
</protein>
<proteinExistence type="inferred from homology"/>
<comment type="similarity">
    <text evidence="7">Belongs to the CobU/CobP family.</text>
</comment>
<evidence type="ECO:0000256" key="9">
    <source>
        <dbReference type="ARBA" id="ARBA00012523"/>
    </source>
</evidence>
<dbReference type="STRING" id="1120996.SAMN02746066_00802"/>
<evidence type="ECO:0000256" key="13">
    <source>
        <dbReference type="ARBA" id="ARBA00022777"/>
    </source>
</evidence>
<evidence type="ECO:0000256" key="7">
    <source>
        <dbReference type="ARBA" id="ARBA00007490"/>
    </source>
</evidence>
<evidence type="ECO:0000256" key="15">
    <source>
        <dbReference type="ARBA" id="ARBA00023134"/>
    </source>
</evidence>
<comment type="pathway">
    <text evidence="5">Cofactor biosynthesis; adenosylcobalamin biosynthesis; adenosylcobalamin from cob(II)yrinate a,c-diamide: step 6/7.</text>
</comment>
<gene>
    <name evidence="18" type="ORF">SAMN02746066_00802</name>
</gene>
<evidence type="ECO:0000256" key="8">
    <source>
        <dbReference type="ARBA" id="ARBA00012016"/>
    </source>
</evidence>
<dbReference type="GO" id="GO:0043752">
    <property type="term" value="F:adenosylcobinamide kinase activity"/>
    <property type="evidence" value="ECO:0007669"/>
    <property type="project" value="UniProtKB-EC"/>
</dbReference>
<dbReference type="EC" id="2.7.1.156" evidence="8"/>
<dbReference type="GO" id="GO:0008820">
    <property type="term" value="F:cobinamide phosphate guanylyltransferase activity"/>
    <property type="evidence" value="ECO:0007669"/>
    <property type="project" value="UniProtKB-EC"/>
</dbReference>
<sequence>MNLSHAILCLRAKVCRLWKGMVITMKLIIGGVAQGKLEVAKQCAKSVNSELETWNASKELVIADENYNFVEELYSATIINHFHLIIKRVLQEKQEPELILDEIIARNPKVCIVSTEIGYGIVPMDSFERQYRERTGRICCKIASKAEEVYRVLCGITTRIK</sequence>
<evidence type="ECO:0000256" key="5">
    <source>
        <dbReference type="ARBA" id="ARBA00004692"/>
    </source>
</evidence>
<evidence type="ECO:0000256" key="11">
    <source>
        <dbReference type="ARBA" id="ARBA00022679"/>
    </source>
</evidence>
<keyword evidence="12" id="KW-0547">Nucleotide-binding</keyword>
<reference evidence="18 19" key="1">
    <citation type="submission" date="2016-11" db="EMBL/GenBank/DDBJ databases">
        <authorList>
            <person name="Jaros S."/>
            <person name="Januszkiewicz K."/>
            <person name="Wedrychowicz H."/>
        </authorList>
    </citation>
    <scope>NUCLEOTIDE SEQUENCE [LARGE SCALE GENOMIC DNA]</scope>
    <source>
        <strain evidence="18 19">DSM 15930</strain>
    </source>
</reference>
<organism evidence="18 19">
    <name type="scientific">Anaerosporobacter mobilis DSM 15930</name>
    <dbReference type="NCBI Taxonomy" id="1120996"/>
    <lineage>
        <taxon>Bacteria</taxon>
        <taxon>Bacillati</taxon>
        <taxon>Bacillota</taxon>
        <taxon>Clostridia</taxon>
        <taxon>Lachnospirales</taxon>
        <taxon>Lachnospiraceae</taxon>
        <taxon>Anaerosporobacter</taxon>
    </lineage>
</organism>
<dbReference type="InterPro" id="IPR003203">
    <property type="entry name" value="CobU/CobP"/>
</dbReference>
<keyword evidence="19" id="KW-1185">Reference proteome</keyword>
<comment type="catalytic activity">
    <reaction evidence="2">
        <text>adenosylcob(III)inamide phosphate + GTP + H(+) = adenosylcob(III)inamide-GDP + diphosphate</text>
        <dbReference type="Rhea" id="RHEA:22712"/>
        <dbReference type="ChEBI" id="CHEBI:15378"/>
        <dbReference type="ChEBI" id="CHEBI:33019"/>
        <dbReference type="ChEBI" id="CHEBI:37565"/>
        <dbReference type="ChEBI" id="CHEBI:58502"/>
        <dbReference type="ChEBI" id="CHEBI:60487"/>
        <dbReference type="EC" id="2.7.7.62"/>
    </reaction>
</comment>
<comment type="function">
    <text evidence="4">Catalyzes ATP-dependent phosphorylation of adenosylcobinamide and addition of GMP to adenosylcobinamide phosphate.</text>
</comment>
<evidence type="ECO:0000256" key="14">
    <source>
        <dbReference type="ARBA" id="ARBA00022840"/>
    </source>
</evidence>
<dbReference type="GO" id="GO:0005525">
    <property type="term" value="F:GTP binding"/>
    <property type="evidence" value="ECO:0007669"/>
    <property type="project" value="UniProtKB-KW"/>
</dbReference>
<evidence type="ECO:0000256" key="1">
    <source>
        <dbReference type="ARBA" id="ARBA00000312"/>
    </source>
</evidence>
<evidence type="ECO:0000256" key="6">
    <source>
        <dbReference type="ARBA" id="ARBA00005159"/>
    </source>
</evidence>
<dbReference type="PANTHER" id="PTHR34848:SF1">
    <property type="entry name" value="BIFUNCTIONAL ADENOSYLCOBALAMIN BIOSYNTHESIS PROTEIN COBU"/>
    <property type="match status" value="1"/>
</dbReference>
<evidence type="ECO:0000256" key="10">
    <source>
        <dbReference type="ARBA" id="ARBA00022573"/>
    </source>
</evidence>
<evidence type="ECO:0000256" key="4">
    <source>
        <dbReference type="ARBA" id="ARBA00003889"/>
    </source>
</evidence>
<dbReference type="PANTHER" id="PTHR34848">
    <property type="match status" value="1"/>
</dbReference>
<comment type="pathway">
    <text evidence="6">Cofactor biosynthesis; adenosylcobalamin biosynthesis; adenosylcobalamin from cob(II)yrinate a,c-diamide: step 5/7.</text>
</comment>
<comment type="catalytic activity">
    <reaction evidence="3">
        <text>adenosylcob(III)inamide + GTP = adenosylcob(III)inamide phosphate + GDP + H(+)</text>
        <dbReference type="Rhea" id="RHEA:15765"/>
        <dbReference type="ChEBI" id="CHEBI:2480"/>
        <dbReference type="ChEBI" id="CHEBI:15378"/>
        <dbReference type="ChEBI" id="CHEBI:37565"/>
        <dbReference type="ChEBI" id="CHEBI:58189"/>
        <dbReference type="ChEBI" id="CHEBI:58502"/>
        <dbReference type="EC" id="2.7.1.156"/>
    </reaction>
</comment>
<evidence type="ECO:0000313" key="19">
    <source>
        <dbReference type="Proteomes" id="UP000184038"/>
    </source>
</evidence>
<evidence type="ECO:0000256" key="2">
    <source>
        <dbReference type="ARBA" id="ARBA00000711"/>
    </source>
</evidence>
<dbReference type="GO" id="GO:0009236">
    <property type="term" value="P:cobalamin biosynthetic process"/>
    <property type="evidence" value="ECO:0007669"/>
    <property type="project" value="UniProtKB-UniPathway"/>
</dbReference>
<keyword evidence="14" id="KW-0067">ATP-binding</keyword>
<dbReference type="UniPathway" id="UPA00148">
    <property type="reaction ID" value="UER00236"/>
</dbReference>
<dbReference type="Gene3D" id="3.40.50.300">
    <property type="entry name" value="P-loop containing nucleotide triphosphate hydrolases"/>
    <property type="match status" value="1"/>
</dbReference>
<keyword evidence="11 18" id="KW-0808">Transferase</keyword>
<evidence type="ECO:0000256" key="16">
    <source>
        <dbReference type="ARBA" id="ARBA00029570"/>
    </source>
</evidence>
<keyword evidence="10" id="KW-0169">Cobalamin biosynthesis</keyword>